<gene>
    <name evidence="1" type="ORF">CLAFUR5_02885</name>
</gene>
<dbReference type="KEGG" id="ffu:CLAFUR5_02885"/>
<reference evidence="1" key="2">
    <citation type="journal article" date="2022" name="Microb. Genom.">
        <title>A chromosome-scale genome assembly of the tomato pathogen Cladosporium fulvum reveals a compartmentalized genome architecture and the presence of a dispensable chromosome.</title>
        <authorList>
            <person name="Zaccaron A.Z."/>
            <person name="Chen L.H."/>
            <person name="Samaras A."/>
            <person name="Stergiopoulos I."/>
        </authorList>
    </citation>
    <scope>NUCLEOTIDE SEQUENCE</scope>
    <source>
        <strain evidence="1">Race5_Kim</strain>
    </source>
</reference>
<reference evidence="1" key="1">
    <citation type="submission" date="2021-12" db="EMBL/GenBank/DDBJ databases">
        <authorList>
            <person name="Zaccaron A."/>
            <person name="Stergiopoulos I."/>
        </authorList>
    </citation>
    <scope>NUCLEOTIDE SEQUENCE</scope>
    <source>
        <strain evidence="1">Race5_Kim</strain>
    </source>
</reference>
<protein>
    <submittedName>
        <fullName evidence="1">Uncharacterized protein</fullName>
    </submittedName>
</protein>
<evidence type="ECO:0000313" key="1">
    <source>
        <dbReference type="EMBL" id="UJO14464.1"/>
    </source>
</evidence>
<dbReference type="EMBL" id="CP090164">
    <property type="protein sequence ID" value="UJO14464.1"/>
    <property type="molecule type" value="Genomic_DNA"/>
</dbReference>
<accession>A0A9Q8LBQ9</accession>
<dbReference type="AlphaFoldDB" id="A0A9Q8LBQ9"/>
<keyword evidence="2" id="KW-1185">Reference proteome</keyword>
<proteinExistence type="predicted"/>
<sequence>MAMIENVGGRFRAVVETAVVVVKTVVADDTVVVEDRVRVVEGVTVTVAEVCVTVVVTGALETVDVKVVVLVVTCARKQLQAEESGVPEGYLVRQRGCGTVDA</sequence>
<evidence type="ECO:0000313" key="2">
    <source>
        <dbReference type="Proteomes" id="UP000756132"/>
    </source>
</evidence>
<dbReference type="Proteomes" id="UP000756132">
    <property type="component" value="Chromosome 2"/>
</dbReference>
<name>A0A9Q8LBQ9_PASFU</name>
<dbReference type="RefSeq" id="XP_047758830.1">
    <property type="nucleotide sequence ID" value="XM_047902033.1"/>
</dbReference>
<dbReference type="GeneID" id="71982763"/>
<organism evidence="1 2">
    <name type="scientific">Passalora fulva</name>
    <name type="common">Tomato leaf mold</name>
    <name type="synonym">Cladosporium fulvum</name>
    <dbReference type="NCBI Taxonomy" id="5499"/>
    <lineage>
        <taxon>Eukaryota</taxon>
        <taxon>Fungi</taxon>
        <taxon>Dikarya</taxon>
        <taxon>Ascomycota</taxon>
        <taxon>Pezizomycotina</taxon>
        <taxon>Dothideomycetes</taxon>
        <taxon>Dothideomycetidae</taxon>
        <taxon>Mycosphaerellales</taxon>
        <taxon>Mycosphaerellaceae</taxon>
        <taxon>Fulvia</taxon>
    </lineage>
</organism>